<keyword evidence="4" id="KW-1185">Reference proteome</keyword>
<name>A0AAW8NFH6_9GAMM</name>
<evidence type="ECO:0000313" key="3">
    <source>
        <dbReference type="Proteomes" id="UP001259340"/>
    </source>
</evidence>
<dbReference type="Proteomes" id="UP001259340">
    <property type="component" value="Unassembled WGS sequence"/>
</dbReference>
<protein>
    <submittedName>
        <fullName evidence="1">Uncharacterized protein</fullName>
    </submittedName>
</protein>
<organism evidence="1 3">
    <name type="scientific">Shewanella fidelis</name>
    <dbReference type="NCBI Taxonomy" id="173509"/>
    <lineage>
        <taxon>Bacteria</taxon>
        <taxon>Pseudomonadati</taxon>
        <taxon>Pseudomonadota</taxon>
        <taxon>Gammaproteobacteria</taxon>
        <taxon>Alteromonadales</taxon>
        <taxon>Shewanellaceae</taxon>
        <taxon>Shewanella</taxon>
    </lineage>
</organism>
<evidence type="ECO:0000313" key="4">
    <source>
        <dbReference type="Proteomes" id="UP001271263"/>
    </source>
</evidence>
<dbReference type="RefSeq" id="WP_310653611.1">
    <property type="nucleotide sequence ID" value="NZ_JAPMLA010000021.1"/>
</dbReference>
<accession>A0AAW8NFH6</accession>
<gene>
    <name evidence="1" type="ORF">OS133_00105</name>
    <name evidence="2" type="ORF">OS134_20935</name>
</gene>
<reference evidence="2 4" key="1">
    <citation type="journal article" date="2022" name="bioRxiv">
        <title>Prophages regulate Shewanella fidelis 3313 motility and biofilm formation: implications for gut colonization dynamics in Ciona robusta.</title>
        <authorList>
            <person name="Natarajan O."/>
            <person name="Gibboney S.L."/>
            <person name="Young M.N."/>
            <person name="Lim S.J."/>
            <person name="Pluta N."/>
            <person name="Atkinson C.G."/>
            <person name="Leigh B.A."/>
            <person name="Liberti A."/>
            <person name="Kees E.D."/>
            <person name="Breitbart M."/>
            <person name="Gralnick J.A."/>
            <person name="Dishaw L.J."/>
        </authorList>
    </citation>
    <scope>NUCLEOTIDE SEQUENCE [LARGE SCALE GENOMIC DNA]</scope>
    <source>
        <strain evidence="2 4">JG4066</strain>
    </source>
</reference>
<dbReference type="EMBL" id="JAPMLD010000019">
    <property type="protein sequence ID" value="MDW4826539.1"/>
    <property type="molecule type" value="Genomic_DNA"/>
</dbReference>
<proteinExistence type="predicted"/>
<reference evidence="1" key="2">
    <citation type="submission" date="2022-11" db="EMBL/GenBank/DDBJ databases">
        <title>Prophages regulate Shewanella fidelis motility and biofilm formation: implications for gut colonization dynamics in Ciona robusta.</title>
        <authorList>
            <person name="Natarajan O."/>
            <person name="Gibboney S.L."/>
            <person name="Young M.N."/>
            <person name="Lim S.J."/>
            <person name="Pluta N."/>
            <person name="Atkinson C.G.F."/>
            <person name="Leigh B.A."/>
            <person name="Liberti A."/>
            <person name="Kees E."/>
            <person name="Breitbart M."/>
            <person name="Gralnick J."/>
            <person name="Dishaw L.J."/>
        </authorList>
    </citation>
    <scope>NUCLEOTIDE SEQUENCE</scope>
    <source>
        <strain evidence="1">3313</strain>
    </source>
</reference>
<dbReference type="EMBL" id="JAPMLE010000001">
    <property type="protein sequence ID" value="MDR8522104.1"/>
    <property type="molecule type" value="Genomic_DNA"/>
</dbReference>
<sequence length="229" mass="26816">MDILDKYQLKDWWLTTLTKEQREQIAKDYQPLGVCNNVPFLYQDAGHTSPDEGFAKLSLIQVLSCIALTPAKTILIDKLEQEASYEYENSDKNFIDLHLTLGFLIKHHYRLRAEPYHYERAKELCLMQINIAKQAAKKFRYPKKPKELKQLYKITGKKHPYYDEPQILPSHTGYKQLIIILEKEGEIKGALKLAKQALKQGWTDDYEKRIDKLNRKIAKKLAVKAKLIR</sequence>
<dbReference type="AlphaFoldDB" id="A0AAW8NFH6"/>
<dbReference type="Proteomes" id="UP001271263">
    <property type="component" value="Unassembled WGS sequence"/>
</dbReference>
<comment type="caution">
    <text evidence="1">The sequence shown here is derived from an EMBL/GenBank/DDBJ whole genome shotgun (WGS) entry which is preliminary data.</text>
</comment>
<evidence type="ECO:0000313" key="2">
    <source>
        <dbReference type="EMBL" id="MDW4826539.1"/>
    </source>
</evidence>
<evidence type="ECO:0000313" key="1">
    <source>
        <dbReference type="EMBL" id="MDR8522104.1"/>
    </source>
</evidence>